<proteinExistence type="inferred from homology"/>
<dbReference type="PANTHER" id="PTHR43477:SF1">
    <property type="entry name" value="DIHYDROANTICAPSIN 7-DEHYDROGENASE"/>
    <property type="match status" value="1"/>
</dbReference>
<keyword evidence="2" id="KW-0560">Oxidoreductase</keyword>
<comment type="similarity">
    <text evidence="1">Belongs to the short-chain dehydrogenases/reductases (SDR) family.</text>
</comment>
<dbReference type="CDD" id="cd05233">
    <property type="entry name" value="SDR_c"/>
    <property type="match status" value="1"/>
</dbReference>
<organism evidence="3 4">
    <name type="scientific">Pelagicoccus mobilis</name>
    <dbReference type="NCBI Taxonomy" id="415221"/>
    <lineage>
        <taxon>Bacteria</taxon>
        <taxon>Pseudomonadati</taxon>
        <taxon>Verrucomicrobiota</taxon>
        <taxon>Opitutia</taxon>
        <taxon>Puniceicoccales</taxon>
        <taxon>Pelagicoccaceae</taxon>
        <taxon>Pelagicoccus</taxon>
    </lineage>
</organism>
<dbReference type="Pfam" id="PF13561">
    <property type="entry name" value="adh_short_C2"/>
    <property type="match status" value="1"/>
</dbReference>
<evidence type="ECO:0000256" key="2">
    <source>
        <dbReference type="ARBA" id="ARBA00023002"/>
    </source>
</evidence>
<dbReference type="InterPro" id="IPR051122">
    <property type="entry name" value="SDR_DHRS6-like"/>
</dbReference>
<dbReference type="InterPro" id="IPR036291">
    <property type="entry name" value="NAD(P)-bd_dom_sf"/>
</dbReference>
<dbReference type="SUPFAM" id="SSF51735">
    <property type="entry name" value="NAD(P)-binding Rossmann-fold domains"/>
    <property type="match status" value="1"/>
</dbReference>
<gene>
    <name evidence="3" type="ORF">JIN87_24455</name>
</gene>
<dbReference type="EMBL" id="JAENIL010000069">
    <property type="protein sequence ID" value="MBK1880059.1"/>
    <property type="molecule type" value="Genomic_DNA"/>
</dbReference>
<protein>
    <submittedName>
        <fullName evidence="3">SDR family oxidoreductase</fullName>
    </submittedName>
</protein>
<dbReference type="InterPro" id="IPR002347">
    <property type="entry name" value="SDR_fam"/>
</dbReference>
<accession>A0A934S629</accession>
<dbReference type="AlphaFoldDB" id="A0A934S629"/>
<dbReference type="RefSeq" id="WP_200358588.1">
    <property type="nucleotide sequence ID" value="NZ_JAENIL010000069.1"/>
</dbReference>
<reference evidence="3" key="1">
    <citation type="submission" date="2021-01" db="EMBL/GenBank/DDBJ databases">
        <title>Modified the classification status of verrucomicrobia.</title>
        <authorList>
            <person name="Feng X."/>
        </authorList>
    </citation>
    <scope>NUCLEOTIDE SEQUENCE</scope>
    <source>
        <strain evidence="3">KCTC 13126</strain>
    </source>
</reference>
<dbReference type="Proteomes" id="UP000617628">
    <property type="component" value="Unassembled WGS sequence"/>
</dbReference>
<evidence type="ECO:0000313" key="4">
    <source>
        <dbReference type="Proteomes" id="UP000617628"/>
    </source>
</evidence>
<name>A0A934S629_9BACT</name>
<dbReference type="GO" id="GO:0016491">
    <property type="term" value="F:oxidoreductase activity"/>
    <property type="evidence" value="ECO:0007669"/>
    <property type="project" value="UniProtKB-KW"/>
</dbReference>
<evidence type="ECO:0000313" key="3">
    <source>
        <dbReference type="EMBL" id="MBK1880059.1"/>
    </source>
</evidence>
<dbReference type="PRINTS" id="PR00081">
    <property type="entry name" value="GDHRDH"/>
</dbReference>
<evidence type="ECO:0000256" key="1">
    <source>
        <dbReference type="ARBA" id="ARBA00006484"/>
    </source>
</evidence>
<sequence length="244" mass="25325">MANYAIIGAAGAIGSALTSRLTDQGHNVFAGVRDLSTAAGLTESQQVKAAEIDATDWDAYAPFFKGMEAEFGSIDGLAICVGSILLKPAHLTKQADYQQVISSNLTPCFAALHSVARRMMKTGGSIAFCSSAAARHGYPNHEAIAAAKAGIIGLTLSAAATYATYGIRVNCVAPGLVDSKMAQPIVQNEPSLKASQNMHALGRIGNPKEVASALSWLLDPEQTWVTGQVLGVDGGLATVHSKRA</sequence>
<dbReference type="Gene3D" id="3.40.50.720">
    <property type="entry name" value="NAD(P)-binding Rossmann-like Domain"/>
    <property type="match status" value="1"/>
</dbReference>
<comment type="caution">
    <text evidence="3">The sequence shown here is derived from an EMBL/GenBank/DDBJ whole genome shotgun (WGS) entry which is preliminary data.</text>
</comment>
<keyword evidence="4" id="KW-1185">Reference proteome</keyword>
<dbReference type="PANTHER" id="PTHR43477">
    <property type="entry name" value="DIHYDROANTICAPSIN 7-DEHYDROGENASE"/>
    <property type="match status" value="1"/>
</dbReference>